<evidence type="ECO:0000259" key="2">
    <source>
        <dbReference type="Pfam" id="PF24066"/>
    </source>
</evidence>
<gene>
    <name evidence="3" type="ORF">MGAL_10B010111</name>
</gene>
<accession>A0A8B6E4E2</accession>
<reference evidence="3" key="1">
    <citation type="submission" date="2018-11" db="EMBL/GenBank/DDBJ databases">
        <authorList>
            <person name="Alioto T."/>
            <person name="Alioto T."/>
        </authorList>
    </citation>
    <scope>NUCLEOTIDE SEQUENCE</scope>
</reference>
<keyword evidence="4" id="KW-1185">Reference proteome</keyword>
<dbReference type="Proteomes" id="UP000596742">
    <property type="component" value="Unassembled WGS sequence"/>
</dbReference>
<evidence type="ECO:0000313" key="3">
    <source>
        <dbReference type="EMBL" id="VDI28751.1"/>
    </source>
</evidence>
<feature type="region of interest" description="Disordered" evidence="1">
    <location>
        <begin position="138"/>
        <end position="158"/>
    </location>
</feature>
<dbReference type="Pfam" id="PF24066">
    <property type="entry name" value="Hisat_C"/>
    <property type="match status" value="1"/>
</dbReference>
<evidence type="ECO:0000256" key="1">
    <source>
        <dbReference type="SAM" id="MobiDB-lite"/>
    </source>
</evidence>
<feature type="compositionally biased region" description="Basic residues" evidence="1">
    <location>
        <begin position="147"/>
        <end position="158"/>
    </location>
</feature>
<protein>
    <recommendedName>
        <fullName evidence="2">Histidine N-acetyltransferase C-terminal domain-containing protein</fullName>
    </recommendedName>
</protein>
<proteinExistence type="predicted"/>
<evidence type="ECO:0000313" key="4">
    <source>
        <dbReference type="Proteomes" id="UP000596742"/>
    </source>
</evidence>
<dbReference type="AlphaFoldDB" id="A0A8B6E4E2"/>
<name>A0A8B6E4E2_MYTGA</name>
<feature type="domain" description="Histidine N-acetyltransferase C-terminal" evidence="2">
    <location>
        <begin position="175"/>
        <end position="279"/>
    </location>
</feature>
<sequence>MLRPLLVSGEHLYWCFKIGVISSDFIEIASFTINRTDPFSPPKTLYSSEPLLCDICRPVIDNGISNPSDVDVRLLRSRAAIENNITAPVPVPIVCNIPDGCNIQDPSIEMAGCNPVIETPLETFCRKLLALINDSVNEGDSASRSSKQGKKKGYRKYGRYGRKRKNKPKYIDVNLLGEVLASIDQKQYLFPEDEIVAENVPYMAIKSNAPLIVSKRTTVVVSDLNCPQRTLLSISNCWQAPIGMMCNLNVYDCWYENIKEHLILHFAKFLCRSMRDYIILRGISSKGTSFTFLDIAVVEFGLKRTDSYGTGVVSTRRRIQHEQ</sequence>
<comment type="caution">
    <text evidence="3">The sequence shown here is derived from an EMBL/GenBank/DDBJ whole genome shotgun (WGS) entry which is preliminary data.</text>
</comment>
<dbReference type="OrthoDB" id="6188911at2759"/>
<organism evidence="3 4">
    <name type="scientific">Mytilus galloprovincialis</name>
    <name type="common">Mediterranean mussel</name>
    <dbReference type="NCBI Taxonomy" id="29158"/>
    <lineage>
        <taxon>Eukaryota</taxon>
        <taxon>Metazoa</taxon>
        <taxon>Spiralia</taxon>
        <taxon>Lophotrochozoa</taxon>
        <taxon>Mollusca</taxon>
        <taxon>Bivalvia</taxon>
        <taxon>Autobranchia</taxon>
        <taxon>Pteriomorphia</taxon>
        <taxon>Mytilida</taxon>
        <taxon>Mytiloidea</taxon>
        <taxon>Mytilidae</taxon>
        <taxon>Mytilinae</taxon>
        <taxon>Mytilus</taxon>
    </lineage>
</organism>
<dbReference type="EMBL" id="UYJE01004519">
    <property type="protein sequence ID" value="VDI28751.1"/>
    <property type="molecule type" value="Genomic_DNA"/>
</dbReference>
<dbReference type="InterPro" id="IPR056483">
    <property type="entry name" value="Hisat_C"/>
</dbReference>